<evidence type="ECO:0000313" key="2">
    <source>
        <dbReference type="EMBL" id="MCD7447718.1"/>
    </source>
</evidence>
<gene>
    <name evidence="2" type="ORF">HAX54_033508</name>
</gene>
<dbReference type="Proteomes" id="UP000823775">
    <property type="component" value="Unassembled WGS sequence"/>
</dbReference>
<protein>
    <submittedName>
        <fullName evidence="2">Uncharacterized protein</fullName>
    </submittedName>
</protein>
<evidence type="ECO:0000256" key="1">
    <source>
        <dbReference type="SAM" id="MobiDB-lite"/>
    </source>
</evidence>
<reference evidence="2 3" key="1">
    <citation type="journal article" date="2021" name="BMC Genomics">
        <title>Datura genome reveals duplications of psychoactive alkaloid biosynthetic genes and high mutation rate following tissue culture.</title>
        <authorList>
            <person name="Rajewski A."/>
            <person name="Carter-House D."/>
            <person name="Stajich J."/>
            <person name="Litt A."/>
        </authorList>
    </citation>
    <scope>NUCLEOTIDE SEQUENCE [LARGE SCALE GENOMIC DNA]</scope>
    <source>
        <strain evidence="2">AR-01</strain>
    </source>
</reference>
<comment type="caution">
    <text evidence="2">The sequence shown here is derived from an EMBL/GenBank/DDBJ whole genome shotgun (WGS) entry which is preliminary data.</text>
</comment>
<feature type="compositionally biased region" description="Basic and acidic residues" evidence="1">
    <location>
        <begin position="51"/>
        <end position="65"/>
    </location>
</feature>
<evidence type="ECO:0000313" key="3">
    <source>
        <dbReference type="Proteomes" id="UP000823775"/>
    </source>
</evidence>
<dbReference type="EMBL" id="JACEIK010000043">
    <property type="protein sequence ID" value="MCD7447718.1"/>
    <property type="molecule type" value="Genomic_DNA"/>
</dbReference>
<sequence length="117" mass="13983">MCVDQEKEAVCVEQCGEEEFALEWMEKVDDNQTVKDRRRLEVCRSDFGPNKEEKIERKKDTEKEQTTSNRKARNVSRNVDLNSWDTLAITERKLSLEKRHGFTTRTNYREGFSWYVQ</sequence>
<organism evidence="2 3">
    <name type="scientific">Datura stramonium</name>
    <name type="common">Jimsonweed</name>
    <name type="synonym">Common thornapple</name>
    <dbReference type="NCBI Taxonomy" id="4076"/>
    <lineage>
        <taxon>Eukaryota</taxon>
        <taxon>Viridiplantae</taxon>
        <taxon>Streptophyta</taxon>
        <taxon>Embryophyta</taxon>
        <taxon>Tracheophyta</taxon>
        <taxon>Spermatophyta</taxon>
        <taxon>Magnoliopsida</taxon>
        <taxon>eudicotyledons</taxon>
        <taxon>Gunneridae</taxon>
        <taxon>Pentapetalae</taxon>
        <taxon>asterids</taxon>
        <taxon>lamiids</taxon>
        <taxon>Solanales</taxon>
        <taxon>Solanaceae</taxon>
        <taxon>Solanoideae</taxon>
        <taxon>Datureae</taxon>
        <taxon>Datura</taxon>
    </lineage>
</organism>
<feature type="region of interest" description="Disordered" evidence="1">
    <location>
        <begin position="51"/>
        <end position="75"/>
    </location>
</feature>
<keyword evidence="3" id="KW-1185">Reference proteome</keyword>
<proteinExistence type="predicted"/>
<name>A0ABS8RMC0_DATST</name>
<accession>A0ABS8RMC0</accession>